<protein>
    <submittedName>
        <fullName evidence="1">Uncharacterized protein</fullName>
    </submittedName>
</protein>
<accession>A0A835HZL7</accession>
<evidence type="ECO:0000313" key="2">
    <source>
        <dbReference type="Proteomes" id="UP000631114"/>
    </source>
</evidence>
<organism evidence="1 2">
    <name type="scientific">Coptis chinensis</name>
    <dbReference type="NCBI Taxonomy" id="261450"/>
    <lineage>
        <taxon>Eukaryota</taxon>
        <taxon>Viridiplantae</taxon>
        <taxon>Streptophyta</taxon>
        <taxon>Embryophyta</taxon>
        <taxon>Tracheophyta</taxon>
        <taxon>Spermatophyta</taxon>
        <taxon>Magnoliopsida</taxon>
        <taxon>Ranunculales</taxon>
        <taxon>Ranunculaceae</taxon>
        <taxon>Coptidoideae</taxon>
        <taxon>Coptis</taxon>
    </lineage>
</organism>
<keyword evidence="2" id="KW-1185">Reference proteome</keyword>
<name>A0A835HZL7_9MAGN</name>
<dbReference type="AlphaFoldDB" id="A0A835HZL7"/>
<proteinExistence type="predicted"/>
<dbReference type="PANTHER" id="PTHR33018">
    <property type="entry name" value="OS10G0338966 PROTEIN-RELATED"/>
    <property type="match status" value="1"/>
</dbReference>
<dbReference type="PANTHER" id="PTHR33018:SF37">
    <property type="entry name" value="TRANSPOSASE TNP1_EN_SPM-LIKE DOMAIN-CONTAINING PROTEIN"/>
    <property type="match status" value="1"/>
</dbReference>
<dbReference type="OrthoDB" id="2003841at2759"/>
<dbReference type="Proteomes" id="UP000631114">
    <property type="component" value="Unassembled WGS sequence"/>
</dbReference>
<gene>
    <name evidence="1" type="ORF">IFM89_033925</name>
</gene>
<evidence type="ECO:0000313" key="1">
    <source>
        <dbReference type="EMBL" id="KAF9607337.1"/>
    </source>
</evidence>
<reference evidence="1 2" key="1">
    <citation type="submission" date="2020-10" db="EMBL/GenBank/DDBJ databases">
        <title>The Coptis chinensis genome and diversification of protoberbering-type alkaloids.</title>
        <authorList>
            <person name="Wang B."/>
            <person name="Shu S."/>
            <person name="Song C."/>
            <person name="Liu Y."/>
        </authorList>
    </citation>
    <scope>NUCLEOTIDE SEQUENCE [LARGE SCALE GENOMIC DNA]</scope>
    <source>
        <strain evidence="1">HL-2020</strain>
        <tissue evidence="1">Leaf</tissue>
    </source>
</reference>
<comment type="caution">
    <text evidence="1">The sequence shown here is derived from an EMBL/GenBank/DDBJ whole genome shotgun (WGS) entry which is preliminary data.</text>
</comment>
<dbReference type="EMBL" id="JADFTS010000005">
    <property type="protein sequence ID" value="KAF9607337.1"/>
    <property type="molecule type" value="Genomic_DNA"/>
</dbReference>
<sequence length="230" mass="26154">MDSERNDMARPSYTFLGSYATSHRLNPKGKHVKRVGPILLGEGNVWLGIATDGFNPRGIQSTSYSCWPVYLPSTSVSQASQPSGDMQELENVRKLPVLIDIDGVVVGDNASRWNTRAGSLIRARIPISYTDWRLVHPDFKDKVWNALMREFEVTNVDQALARSHAEKNFCTKFRYGKWVLRKDILNKFETLEEQIAACPDGIDPNHWEQFVLYENTPEVMARKAKNGVRI</sequence>